<dbReference type="Proteomes" id="UP000193087">
    <property type="component" value="Unassembled WGS sequence"/>
</dbReference>
<dbReference type="EMBL" id="LQPQ01000146">
    <property type="protein sequence ID" value="ORW71558.1"/>
    <property type="molecule type" value="Genomic_DNA"/>
</dbReference>
<name>A0A1X2C6I9_9MYCO</name>
<dbReference type="STRING" id="486698.AWC22_01590"/>
<dbReference type="OrthoDB" id="166978at2"/>
<feature type="chain" id="PRO_5012755647" description="Secreted protein" evidence="1">
    <location>
        <begin position="29"/>
        <end position="121"/>
    </location>
</feature>
<organism evidence="2 3">
    <name type="scientific">Mycobacterium riyadhense</name>
    <dbReference type="NCBI Taxonomy" id="486698"/>
    <lineage>
        <taxon>Bacteria</taxon>
        <taxon>Bacillati</taxon>
        <taxon>Actinomycetota</taxon>
        <taxon>Actinomycetes</taxon>
        <taxon>Mycobacteriales</taxon>
        <taxon>Mycobacteriaceae</taxon>
        <taxon>Mycobacterium</taxon>
    </lineage>
</organism>
<reference evidence="2 3" key="1">
    <citation type="submission" date="2016-01" db="EMBL/GenBank/DDBJ databases">
        <title>The new phylogeny of the genus Mycobacterium.</title>
        <authorList>
            <person name="Tarcisio F."/>
            <person name="Conor M."/>
            <person name="Antonella G."/>
            <person name="Elisabetta G."/>
            <person name="Giulia F.S."/>
            <person name="Sara T."/>
            <person name="Anna F."/>
            <person name="Clotilde B."/>
            <person name="Roberto B."/>
            <person name="Veronica D.S."/>
            <person name="Fabio R."/>
            <person name="Monica P."/>
            <person name="Olivier J."/>
            <person name="Enrico T."/>
            <person name="Nicola S."/>
        </authorList>
    </citation>
    <scope>NUCLEOTIDE SEQUENCE [LARGE SCALE GENOMIC DNA]</scope>
    <source>
        <strain evidence="2 3">DSM 45176</strain>
    </source>
</reference>
<dbReference type="AlphaFoldDB" id="A0A1X2C6I9"/>
<dbReference type="RefSeq" id="WP_085251710.1">
    <property type="nucleotide sequence ID" value="NZ_CAJMWI010000001.1"/>
</dbReference>
<proteinExistence type="predicted"/>
<evidence type="ECO:0000256" key="1">
    <source>
        <dbReference type="SAM" id="SignalP"/>
    </source>
</evidence>
<sequence length="121" mass="12511">MLPTLAFHASAGFVACVVAVVVASPAVAEPGDQIPGDGVFLVGTDIAPGTYRTEGPSNPLILVFGRVSELSTCVWSTHSTPTPSPADIVNTNTSMGPMTVVIPPTVAAFQTMNCKLWLQLS</sequence>
<evidence type="ECO:0008006" key="4">
    <source>
        <dbReference type="Google" id="ProtNLM"/>
    </source>
</evidence>
<evidence type="ECO:0000313" key="2">
    <source>
        <dbReference type="EMBL" id="ORW71558.1"/>
    </source>
</evidence>
<keyword evidence="3" id="KW-1185">Reference proteome</keyword>
<dbReference type="GeneID" id="93496006"/>
<feature type="signal peptide" evidence="1">
    <location>
        <begin position="1"/>
        <end position="28"/>
    </location>
</feature>
<keyword evidence="1" id="KW-0732">Signal</keyword>
<evidence type="ECO:0000313" key="3">
    <source>
        <dbReference type="Proteomes" id="UP000193087"/>
    </source>
</evidence>
<comment type="caution">
    <text evidence="2">The sequence shown here is derived from an EMBL/GenBank/DDBJ whole genome shotgun (WGS) entry which is preliminary data.</text>
</comment>
<accession>A0A1X2C6I9</accession>
<protein>
    <recommendedName>
        <fullName evidence="4">Secreted protein</fullName>
    </recommendedName>
</protein>
<gene>
    <name evidence="2" type="ORF">AWC22_01590</name>
</gene>